<dbReference type="Proteomes" id="UP000540909">
    <property type="component" value="Unassembled WGS sequence"/>
</dbReference>
<gene>
    <name evidence="2" type="ORF">GGD57_002367</name>
</gene>
<dbReference type="SFLD" id="SFLDS00019">
    <property type="entry name" value="Glutathione_Transferase_(cytos"/>
    <property type="match status" value="1"/>
</dbReference>
<proteinExistence type="predicted"/>
<sequence>MIDMHPIVSIFKNPPDGGRGYHRDMRVRWALEEVGQAYQLRLLAFSEMRRPEYRKLHPFGQMPTYEEGDLVLFESGAIVHHIAQSYSGLLPPDQNARSRAVMWMFAALNTVEPCVDSGSVGYLVQRLHELSAVLDAHDWLDGEFSGGDLLMVSVLRPLRGSDVLQDTPNLGAYIARAEARPAFQRALTMSSDLIRTA</sequence>
<dbReference type="PROSITE" id="PS50404">
    <property type="entry name" value="GST_NTER"/>
    <property type="match status" value="1"/>
</dbReference>
<dbReference type="AlphaFoldDB" id="A0A7W6R3I8"/>
<dbReference type="SUPFAM" id="SSF52833">
    <property type="entry name" value="Thioredoxin-like"/>
    <property type="match status" value="1"/>
</dbReference>
<dbReference type="CDD" id="cd03207">
    <property type="entry name" value="GST_C_8"/>
    <property type="match status" value="1"/>
</dbReference>
<dbReference type="InterPro" id="IPR036249">
    <property type="entry name" value="Thioredoxin-like_sf"/>
</dbReference>
<dbReference type="InterPro" id="IPR040079">
    <property type="entry name" value="Glutathione_S-Trfase"/>
</dbReference>
<dbReference type="FunFam" id="3.40.30.10:FF:000331">
    <property type="entry name" value="Glutathione S-transferase"/>
    <property type="match status" value="1"/>
</dbReference>
<evidence type="ECO:0000313" key="2">
    <source>
        <dbReference type="EMBL" id="MBB4235793.1"/>
    </source>
</evidence>
<dbReference type="CDD" id="cd03046">
    <property type="entry name" value="GST_N_GTT1_like"/>
    <property type="match status" value="1"/>
</dbReference>
<feature type="domain" description="GST N-terminal" evidence="1">
    <location>
        <begin position="11"/>
        <end position="90"/>
    </location>
</feature>
<dbReference type="GO" id="GO:0004364">
    <property type="term" value="F:glutathione transferase activity"/>
    <property type="evidence" value="ECO:0007669"/>
    <property type="project" value="UniProtKB-EC"/>
</dbReference>
<dbReference type="Gene3D" id="1.20.1050.10">
    <property type="match status" value="1"/>
</dbReference>
<keyword evidence="2" id="KW-0808">Transferase</keyword>
<protein>
    <submittedName>
        <fullName evidence="2">Glutathione S-transferase</fullName>
        <ecNumber evidence="2">2.5.1.18</ecNumber>
    </submittedName>
</protein>
<dbReference type="InterPro" id="IPR004045">
    <property type="entry name" value="Glutathione_S-Trfase_N"/>
</dbReference>
<dbReference type="PANTHER" id="PTHR44051">
    <property type="entry name" value="GLUTATHIONE S-TRANSFERASE-RELATED"/>
    <property type="match status" value="1"/>
</dbReference>
<dbReference type="PANTHER" id="PTHR44051:SF8">
    <property type="entry name" value="GLUTATHIONE S-TRANSFERASE GSTA"/>
    <property type="match status" value="1"/>
</dbReference>
<evidence type="ECO:0000313" key="3">
    <source>
        <dbReference type="Proteomes" id="UP000540909"/>
    </source>
</evidence>
<evidence type="ECO:0000259" key="1">
    <source>
        <dbReference type="PROSITE" id="PS50404"/>
    </source>
</evidence>
<dbReference type="Gene3D" id="3.40.30.10">
    <property type="entry name" value="Glutaredoxin"/>
    <property type="match status" value="1"/>
</dbReference>
<dbReference type="InterPro" id="IPR036282">
    <property type="entry name" value="Glutathione-S-Trfase_C_sf"/>
</dbReference>
<reference evidence="2 3" key="1">
    <citation type="submission" date="2020-08" db="EMBL/GenBank/DDBJ databases">
        <title>Genomic Encyclopedia of Type Strains, Phase IV (KMG-V): Genome sequencing to study the core and pangenomes of soil and plant-associated prokaryotes.</title>
        <authorList>
            <person name="Whitman W."/>
        </authorList>
    </citation>
    <scope>NUCLEOTIDE SEQUENCE [LARGE SCALE GENOMIC DNA]</scope>
    <source>
        <strain evidence="2 3">SEMIA 4089</strain>
    </source>
</reference>
<organism evidence="2 3">
    <name type="scientific">Rhizobium esperanzae</name>
    <dbReference type="NCBI Taxonomy" id="1967781"/>
    <lineage>
        <taxon>Bacteria</taxon>
        <taxon>Pseudomonadati</taxon>
        <taxon>Pseudomonadota</taxon>
        <taxon>Alphaproteobacteria</taxon>
        <taxon>Hyphomicrobiales</taxon>
        <taxon>Rhizobiaceae</taxon>
        <taxon>Rhizobium/Agrobacterium group</taxon>
        <taxon>Rhizobium</taxon>
    </lineage>
</organism>
<name>A0A7W6R3I8_9HYPH</name>
<dbReference type="SFLD" id="SFLDG00358">
    <property type="entry name" value="Main_(cytGST)"/>
    <property type="match status" value="1"/>
</dbReference>
<accession>A0A7W6R3I8</accession>
<dbReference type="EC" id="2.5.1.18" evidence="2"/>
<dbReference type="EMBL" id="JACIFY010000007">
    <property type="protein sequence ID" value="MBB4235793.1"/>
    <property type="molecule type" value="Genomic_DNA"/>
</dbReference>
<dbReference type="SUPFAM" id="SSF47616">
    <property type="entry name" value="GST C-terminal domain-like"/>
    <property type="match status" value="1"/>
</dbReference>
<dbReference type="Pfam" id="PF02798">
    <property type="entry name" value="GST_N"/>
    <property type="match status" value="1"/>
</dbReference>
<comment type="caution">
    <text evidence="2">The sequence shown here is derived from an EMBL/GenBank/DDBJ whole genome shotgun (WGS) entry which is preliminary data.</text>
</comment>